<evidence type="ECO:0000313" key="2">
    <source>
        <dbReference type="EMBL" id="AZL61307.1"/>
    </source>
</evidence>
<keyword evidence="1" id="KW-0732">Signal</keyword>
<feature type="chain" id="PRO_5019389913" evidence="1">
    <location>
        <begin position="26"/>
        <end position="127"/>
    </location>
</feature>
<keyword evidence="3" id="KW-1185">Reference proteome</keyword>
<dbReference type="OrthoDB" id="7915804at2"/>
<proteinExistence type="predicted"/>
<feature type="signal peptide" evidence="1">
    <location>
        <begin position="1"/>
        <end position="25"/>
    </location>
</feature>
<geneLocation type="plasmid" evidence="2">
    <name>unnamed1</name>
</geneLocation>
<protein>
    <submittedName>
        <fullName evidence="2">Uncharacterized protein</fullName>
    </submittedName>
</protein>
<keyword evidence="2" id="KW-0614">Plasmid</keyword>
<evidence type="ECO:0000256" key="1">
    <source>
        <dbReference type="SAM" id="SignalP"/>
    </source>
</evidence>
<organism evidence="2 3">
    <name type="scientific">Tabrizicola piscis</name>
    <dbReference type="NCBI Taxonomy" id="2494374"/>
    <lineage>
        <taxon>Bacteria</taxon>
        <taxon>Pseudomonadati</taxon>
        <taxon>Pseudomonadota</taxon>
        <taxon>Alphaproteobacteria</taxon>
        <taxon>Rhodobacterales</taxon>
        <taxon>Paracoccaceae</taxon>
        <taxon>Tabrizicola</taxon>
    </lineage>
</organism>
<dbReference type="Proteomes" id="UP000282002">
    <property type="component" value="Plasmid unnamed1"/>
</dbReference>
<reference evidence="2 3" key="1">
    <citation type="submission" date="2018-12" db="EMBL/GenBank/DDBJ databases">
        <title>Complete genome sequencing of Tabrizicola sp. K13M18.</title>
        <authorList>
            <person name="Bae J.-W."/>
        </authorList>
    </citation>
    <scope>NUCLEOTIDE SEQUENCE [LARGE SCALE GENOMIC DNA]</scope>
    <source>
        <strain evidence="2 3">K13M18</strain>
        <plasmid evidence="2 3">unnamed1</plasmid>
    </source>
</reference>
<dbReference type="RefSeq" id="WP_125327774.1">
    <property type="nucleotide sequence ID" value="NZ_CP034329.1"/>
</dbReference>
<sequence length="127" mass="13168">MRLSRISFRLGLSALASLVALSAFAHEPRPGPNGGWKVDAGAWHAELVANDTPNVIVYLYDGADQPLSAEGWTGNAILLVDGSAQRFELTPDANGQLIGAAAVAVAKDVKGALQLVAPDGTTAQAKY</sequence>
<evidence type="ECO:0000313" key="3">
    <source>
        <dbReference type="Proteomes" id="UP000282002"/>
    </source>
</evidence>
<dbReference type="GeneID" id="39686198"/>
<gene>
    <name evidence="2" type="ORF">EI545_20330</name>
</gene>
<dbReference type="KEGG" id="taw:EI545_20330"/>
<name>A0A3S8UCE7_9RHOB</name>
<dbReference type="EMBL" id="CP034329">
    <property type="protein sequence ID" value="AZL61307.1"/>
    <property type="molecule type" value="Genomic_DNA"/>
</dbReference>
<dbReference type="AlphaFoldDB" id="A0A3S8UCE7"/>
<accession>A0A3S8UCE7</accession>